<comment type="caution">
    <text evidence="2">The sequence shown here is derived from an EMBL/GenBank/DDBJ whole genome shotgun (WGS) entry which is preliminary data.</text>
</comment>
<proteinExistence type="predicted"/>
<keyword evidence="3" id="KW-1185">Reference proteome</keyword>
<dbReference type="Proteomes" id="UP000743107">
    <property type="component" value="Unassembled WGS sequence"/>
</dbReference>
<dbReference type="RefSeq" id="WP_011673284.1">
    <property type="nucleotide sequence ID" value="NZ_BEWQ01000003.1"/>
</dbReference>
<evidence type="ECO:0000313" key="4">
    <source>
        <dbReference type="Proteomes" id="UP000743107"/>
    </source>
</evidence>
<organism evidence="2 4">
    <name type="scientific">Pediococcus pentosaceus</name>
    <dbReference type="NCBI Taxonomy" id="1255"/>
    <lineage>
        <taxon>Bacteria</taxon>
        <taxon>Bacillati</taxon>
        <taxon>Bacillota</taxon>
        <taxon>Bacilli</taxon>
        <taxon>Lactobacillales</taxon>
        <taxon>Lactobacillaceae</taxon>
        <taxon>Pediococcus</taxon>
    </lineage>
</organism>
<evidence type="ECO:0000313" key="3">
    <source>
        <dbReference type="Proteomes" id="UP000472573"/>
    </source>
</evidence>
<evidence type="ECO:0000313" key="2">
    <source>
        <dbReference type="EMBL" id="MBF7126670.1"/>
    </source>
</evidence>
<reference evidence="2" key="4">
    <citation type="submission" date="2020-11" db="EMBL/GenBank/DDBJ databases">
        <title>Antibiotic susceptibility profiles of Pediococcus pentosaceus from various origins and their implications for the safety assessment of strains with food-technology applications.</title>
        <authorList>
            <person name="Shani N."/>
            <person name="Oberhaensli S."/>
            <person name="Arias E."/>
        </authorList>
    </citation>
    <scope>NUCLEOTIDE SEQUENCE</scope>
    <source>
        <strain evidence="2">FAM 19164</strain>
    </source>
</reference>
<dbReference type="EMBL" id="JADOFV010000001">
    <property type="protein sequence ID" value="MBF7126670.1"/>
    <property type="molecule type" value="Genomic_DNA"/>
</dbReference>
<dbReference type="Proteomes" id="UP000472573">
    <property type="component" value="Unassembled WGS sequence"/>
</dbReference>
<dbReference type="EMBL" id="WENB01000001">
    <property type="protein sequence ID" value="KAF0414878.1"/>
    <property type="molecule type" value="Genomic_DNA"/>
</dbReference>
<protein>
    <submittedName>
        <fullName evidence="2">Uncharacterized protein</fullName>
    </submittedName>
</protein>
<dbReference type="GeneID" id="33062627"/>
<dbReference type="OMA" id="SFNRINH"/>
<dbReference type="AlphaFoldDB" id="A0A512K5E5"/>
<name>A0A512K5E5_PEDPE</name>
<sequence length="111" mass="12902">MENKKFNNSFNRINHSLNNIRKMYNNLFLVPEDQGLPIMDRTMPIDQINDTLAYSIQNHLVVRMQLDLKKSIVEIDGYIQITRSGRLCLTDPKTGLTQLLEDQQIRSIALI</sequence>
<reference evidence="3" key="3">
    <citation type="submission" date="2020-03" db="EMBL/GenBank/DDBJ databases">
        <title>SpeciesPrimer: A bioinformatics pipeline dedicated to the design of qPCR primers for the quantification of bacterial species.</title>
        <authorList>
            <person name="Dreier M."/>
            <person name="Berthoud H."/>
            <person name="Shani N."/>
            <person name="Wechsler D."/>
            <person name="Junier P."/>
        </authorList>
    </citation>
    <scope>NUCLEOTIDE SEQUENCE [LARGE SCALE GENOMIC DNA]</scope>
    <source>
        <strain evidence="3">FAM13073</strain>
    </source>
</reference>
<reference evidence="1" key="2">
    <citation type="submission" date="2019-12" db="EMBL/GenBank/DDBJ databases">
        <title>SpeciesPrimer: A bioinformatics pipeline dedicated to the design of qPCR primers for the quantification of bacterial species.</title>
        <authorList>
            <person name="Dreier M."/>
            <person name="Berthoud H."/>
            <person name="Shani N."/>
            <person name="Wechsler D."/>
            <person name="Junier P."/>
        </authorList>
    </citation>
    <scope>NUCLEOTIDE SEQUENCE</scope>
    <source>
        <strain evidence="1">FAM13073</strain>
    </source>
</reference>
<accession>A0A8G1E7A7</accession>
<accession>A0A512K5E5</accession>
<reference evidence="1 3" key="1">
    <citation type="submission" date="2019-10" db="EMBL/GenBank/DDBJ databases">
        <authorList>
            <person name="Irmler S."/>
            <person name="Berthoud H."/>
            <person name="Roetschi A."/>
            <person name="Arias E."/>
            <person name="Shani N."/>
            <person name="Wuethrich D."/>
            <person name="Bruggmann R."/>
        </authorList>
    </citation>
    <scope>NUCLEOTIDE SEQUENCE [LARGE SCALE GENOMIC DNA]</scope>
    <source>
        <strain evidence="1 3">FAM13073</strain>
    </source>
</reference>
<evidence type="ECO:0000313" key="1">
    <source>
        <dbReference type="EMBL" id="KAF0414878.1"/>
    </source>
</evidence>
<gene>
    <name evidence="1" type="ORF">GBO79_00715</name>
    <name evidence="2" type="ORF">ITQ97_02305</name>
</gene>